<dbReference type="Proteomes" id="UP000295050">
    <property type="component" value="Unassembled WGS sequence"/>
</dbReference>
<sequence>MTDHSPDRYVSFSGIDCDGRAARLMQMLDAQIAATDSRWVAYFEMKLVQRQRMGNDDLHFIGSQVNTLRAFFEEIDDQAALGLLDDLEQTCC</sequence>
<proteinExistence type="inferred from homology"/>
<dbReference type="NCBIfam" id="NF033689">
    <property type="entry name" value="N2Fix_CO_CowN"/>
    <property type="match status" value="1"/>
</dbReference>
<evidence type="ECO:0000313" key="3">
    <source>
        <dbReference type="EMBL" id="TCP59743.1"/>
    </source>
</evidence>
<dbReference type="HAMAP" id="MF_02117">
    <property type="entry name" value="CowN"/>
    <property type="match status" value="1"/>
</dbReference>
<evidence type="ECO:0000256" key="2">
    <source>
        <dbReference type="HAMAP-Rule" id="MF_02117"/>
    </source>
</evidence>
<keyword evidence="4" id="KW-1185">Reference proteome</keyword>
<comment type="similarity">
    <text evidence="2">Belongs to the CowN family.</text>
</comment>
<accession>A0A4R2RAJ4</accession>
<reference evidence="3 4" key="1">
    <citation type="submission" date="2019-03" db="EMBL/GenBank/DDBJ databases">
        <title>Genomic Encyclopedia of Type Strains, Phase IV (KMG-IV): sequencing the most valuable type-strain genomes for metagenomic binning, comparative biology and taxonomic classification.</title>
        <authorList>
            <person name="Goeker M."/>
        </authorList>
    </citation>
    <scope>NUCLEOTIDE SEQUENCE [LARGE SCALE GENOMIC DNA]</scope>
    <source>
        <strain evidence="3 4">DSM 24766</strain>
    </source>
</reference>
<dbReference type="EMBL" id="SLXU01000016">
    <property type="protein sequence ID" value="TCP59743.1"/>
    <property type="molecule type" value="Genomic_DNA"/>
</dbReference>
<dbReference type="Pfam" id="PF20543">
    <property type="entry name" value="CowN"/>
    <property type="match status" value="1"/>
</dbReference>
<gene>
    <name evidence="2" type="primary">cowN</name>
    <name evidence="3" type="ORF">EV663_11638</name>
</gene>
<evidence type="ECO:0000256" key="1">
    <source>
        <dbReference type="ARBA" id="ARBA00023231"/>
    </source>
</evidence>
<protein>
    <recommendedName>
        <fullName evidence="2">N(2)-fixation sustaining protein CowN</fullName>
    </recommendedName>
    <alternativeName>
        <fullName evidence="2">CO weal-nitrogenase</fullName>
    </alternativeName>
</protein>
<comment type="caution">
    <text evidence="3">The sequence shown here is derived from an EMBL/GenBank/DDBJ whole genome shotgun (WGS) entry which is preliminary data.</text>
</comment>
<comment type="function">
    <text evidence="2">Is required to sustain N(2)-dependent growth in the presence of low levels of carbon monoxide (CO). Probably acts by protecting the N(2) fixation ability of the nitrogenase complex, which is inactivated in the presence of CO.</text>
</comment>
<dbReference type="OrthoDB" id="7689335at2"/>
<organism evidence="3 4">
    <name type="scientific">Rhodovulum bhavnagarense</name>
    <dbReference type="NCBI Taxonomy" id="992286"/>
    <lineage>
        <taxon>Bacteria</taxon>
        <taxon>Pseudomonadati</taxon>
        <taxon>Pseudomonadota</taxon>
        <taxon>Alphaproteobacteria</taxon>
        <taxon>Rhodobacterales</taxon>
        <taxon>Paracoccaceae</taxon>
        <taxon>Rhodovulum</taxon>
    </lineage>
</organism>
<keyword evidence="1 2" id="KW-0535">Nitrogen fixation</keyword>
<dbReference type="InterPro" id="IPR024899">
    <property type="entry name" value="CowN"/>
</dbReference>
<dbReference type="RefSeq" id="WP_132952595.1">
    <property type="nucleotide sequence ID" value="NZ_SLXU01000016.1"/>
</dbReference>
<dbReference type="GO" id="GO:0009399">
    <property type="term" value="P:nitrogen fixation"/>
    <property type="evidence" value="ECO:0007669"/>
    <property type="project" value="UniProtKB-UniRule"/>
</dbReference>
<name>A0A4R2RAJ4_9RHOB</name>
<dbReference type="AlphaFoldDB" id="A0A4R2RAJ4"/>
<evidence type="ECO:0000313" key="4">
    <source>
        <dbReference type="Proteomes" id="UP000295050"/>
    </source>
</evidence>